<proteinExistence type="predicted"/>
<feature type="transmembrane region" description="Helical" evidence="6">
    <location>
        <begin position="201"/>
        <end position="223"/>
    </location>
</feature>
<dbReference type="InterPro" id="IPR036259">
    <property type="entry name" value="MFS_trans_sf"/>
</dbReference>
<accession>A0A839U695</accession>
<keyword evidence="5 6" id="KW-0472">Membrane</keyword>
<feature type="transmembrane region" description="Helical" evidence="6">
    <location>
        <begin position="137"/>
        <end position="161"/>
    </location>
</feature>
<organism evidence="7 8">
    <name type="scientific">Phyllobacterium trifolii</name>
    <dbReference type="NCBI Taxonomy" id="300193"/>
    <lineage>
        <taxon>Bacteria</taxon>
        <taxon>Pseudomonadati</taxon>
        <taxon>Pseudomonadota</taxon>
        <taxon>Alphaproteobacteria</taxon>
        <taxon>Hyphomicrobiales</taxon>
        <taxon>Phyllobacteriaceae</taxon>
        <taxon>Phyllobacterium</taxon>
    </lineage>
</organism>
<feature type="transmembrane region" description="Helical" evidence="6">
    <location>
        <begin position="108"/>
        <end position="125"/>
    </location>
</feature>
<evidence type="ECO:0000256" key="4">
    <source>
        <dbReference type="ARBA" id="ARBA00022989"/>
    </source>
</evidence>
<comment type="subcellular location">
    <subcellularLocation>
        <location evidence="1">Cell membrane</location>
        <topology evidence="1">Multi-pass membrane protein</topology>
    </subcellularLocation>
</comment>
<feature type="transmembrane region" description="Helical" evidence="6">
    <location>
        <begin position="20"/>
        <end position="43"/>
    </location>
</feature>
<dbReference type="GO" id="GO:0022857">
    <property type="term" value="F:transmembrane transporter activity"/>
    <property type="evidence" value="ECO:0007669"/>
    <property type="project" value="InterPro"/>
</dbReference>
<protein>
    <submittedName>
        <fullName evidence="7">Putative MFS family arabinose efflux permease</fullName>
    </submittedName>
</protein>
<evidence type="ECO:0000256" key="2">
    <source>
        <dbReference type="ARBA" id="ARBA00022475"/>
    </source>
</evidence>
<keyword evidence="8" id="KW-1185">Reference proteome</keyword>
<evidence type="ECO:0000313" key="7">
    <source>
        <dbReference type="EMBL" id="MBB3145443.1"/>
    </source>
</evidence>
<feature type="transmembrane region" description="Helical" evidence="6">
    <location>
        <begin position="167"/>
        <end position="189"/>
    </location>
</feature>
<comment type="caution">
    <text evidence="7">The sequence shown here is derived from an EMBL/GenBank/DDBJ whole genome shotgun (WGS) entry which is preliminary data.</text>
</comment>
<dbReference type="PANTHER" id="PTHR43124">
    <property type="entry name" value="PURINE EFFLUX PUMP PBUE"/>
    <property type="match status" value="1"/>
</dbReference>
<dbReference type="InterPro" id="IPR011701">
    <property type="entry name" value="MFS"/>
</dbReference>
<dbReference type="SUPFAM" id="SSF103473">
    <property type="entry name" value="MFS general substrate transporter"/>
    <property type="match status" value="1"/>
</dbReference>
<feature type="transmembrane region" description="Helical" evidence="6">
    <location>
        <begin position="229"/>
        <end position="253"/>
    </location>
</feature>
<dbReference type="InterPro" id="IPR050189">
    <property type="entry name" value="MFS_Efflux_Transporters"/>
</dbReference>
<dbReference type="Gene3D" id="1.20.1720.10">
    <property type="entry name" value="Multidrug resistance protein D"/>
    <property type="match status" value="1"/>
</dbReference>
<sequence length="263" mass="27711">MTAAIAPLVGPTIGGSIDQWFGWRVIFWLLAVAGGVLFIWCFFRLSETNQSSKQTFREQVKVYVSVLAVPLFWSYSLCLAFSVGTFYALMAGAPLAAKETYDIQPVTLGMYMGSITAGYMLGSFLSGRYAKIHSSTAMILVGRVTALIGPIVALALLGLGLNHPLAMFGPCVFIGIGNGLTSPSANAGVMSVRAGLTGSTAGLAGAVTVAGGAIFSSITAAAVTERNAIIVTLYIMLATTLCAFLAGCWARFLDEQQKKRHES</sequence>
<dbReference type="Pfam" id="PF07690">
    <property type="entry name" value="MFS_1"/>
    <property type="match status" value="1"/>
</dbReference>
<dbReference type="PANTHER" id="PTHR43124:SF3">
    <property type="entry name" value="CHLORAMPHENICOL EFFLUX PUMP RV0191"/>
    <property type="match status" value="1"/>
</dbReference>
<dbReference type="GO" id="GO:0005886">
    <property type="term" value="C:plasma membrane"/>
    <property type="evidence" value="ECO:0007669"/>
    <property type="project" value="UniProtKB-SubCell"/>
</dbReference>
<evidence type="ECO:0000256" key="5">
    <source>
        <dbReference type="ARBA" id="ARBA00023136"/>
    </source>
</evidence>
<reference evidence="7 8" key="1">
    <citation type="submission" date="2020-08" db="EMBL/GenBank/DDBJ databases">
        <title>Genomic Encyclopedia of Type Strains, Phase III (KMG-III): the genomes of soil and plant-associated and newly described type strains.</title>
        <authorList>
            <person name="Whitman W."/>
        </authorList>
    </citation>
    <scope>NUCLEOTIDE SEQUENCE [LARGE SCALE GENOMIC DNA]</scope>
    <source>
        <strain evidence="7 8">CECT 7015</strain>
    </source>
</reference>
<name>A0A839U695_9HYPH</name>
<dbReference type="Proteomes" id="UP000554520">
    <property type="component" value="Unassembled WGS sequence"/>
</dbReference>
<evidence type="ECO:0000256" key="3">
    <source>
        <dbReference type="ARBA" id="ARBA00022692"/>
    </source>
</evidence>
<keyword evidence="4 6" id="KW-1133">Transmembrane helix</keyword>
<evidence type="ECO:0000256" key="6">
    <source>
        <dbReference type="SAM" id="Phobius"/>
    </source>
</evidence>
<keyword evidence="2" id="KW-1003">Cell membrane</keyword>
<dbReference type="EMBL" id="JACHXN010000004">
    <property type="protein sequence ID" value="MBB3145443.1"/>
    <property type="molecule type" value="Genomic_DNA"/>
</dbReference>
<feature type="transmembrane region" description="Helical" evidence="6">
    <location>
        <begin position="64"/>
        <end position="88"/>
    </location>
</feature>
<evidence type="ECO:0000313" key="8">
    <source>
        <dbReference type="Proteomes" id="UP000554520"/>
    </source>
</evidence>
<gene>
    <name evidence="7" type="ORF">FHS21_001848</name>
</gene>
<evidence type="ECO:0000256" key="1">
    <source>
        <dbReference type="ARBA" id="ARBA00004651"/>
    </source>
</evidence>
<keyword evidence="3 6" id="KW-0812">Transmembrane</keyword>
<dbReference type="AlphaFoldDB" id="A0A839U695"/>